<evidence type="ECO:0000313" key="3">
    <source>
        <dbReference type="Proteomes" id="UP001341281"/>
    </source>
</evidence>
<protein>
    <submittedName>
        <fullName evidence="2">Uncharacterized protein</fullName>
    </submittedName>
</protein>
<evidence type="ECO:0000313" key="2">
    <source>
        <dbReference type="EMBL" id="WVZ70221.1"/>
    </source>
</evidence>
<accession>A0AAQ3WQZ4</accession>
<name>A0AAQ3WQZ4_PASNO</name>
<feature type="compositionally biased region" description="Polar residues" evidence="1">
    <location>
        <begin position="204"/>
        <end position="213"/>
    </location>
</feature>
<feature type="compositionally biased region" description="Pro residues" evidence="1">
    <location>
        <begin position="1"/>
        <end position="34"/>
    </location>
</feature>
<feature type="region of interest" description="Disordered" evidence="1">
    <location>
        <begin position="1"/>
        <end position="91"/>
    </location>
</feature>
<proteinExistence type="predicted"/>
<keyword evidence="3" id="KW-1185">Reference proteome</keyword>
<organism evidence="2 3">
    <name type="scientific">Paspalum notatum var. saurae</name>
    <dbReference type="NCBI Taxonomy" id="547442"/>
    <lineage>
        <taxon>Eukaryota</taxon>
        <taxon>Viridiplantae</taxon>
        <taxon>Streptophyta</taxon>
        <taxon>Embryophyta</taxon>
        <taxon>Tracheophyta</taxon>
        <taxon>Spermatophyta</taxon>
        <taxon>Magnoliopsida</taxon>
        <taxon>Liliopsida</taxon>
        <taxon>Poales</taxon>
        <taxon>Poaceae</taxon>
        <taxon>PACMAD clade</taxon>
        <taxon>Panicoideae</taxon>
        <taxon>Andropogonodae</taxon>
        <taxon>Paspaleae</taxon>
        <taxon>Paspalinae</taxon>
        <taxon>Paspalum</taxon>
    </lineage>
</organism>
<dbReference type="EMBL" id="CP144748">
    <property type="protein sequence ID" value="WVZ70221.1"/>
    <property type="molecule type" value="Genomic_DNA"/>
</dbReference>
<gene>
    <name evidence="2" type="ORF">U9M48_018902</name>
</gene>
<dbReference type="AlphaFoldDB" id="A0AAQ3WQZ4"/>
<evidence type="ECO:0000256" key="1">
    <source>
        <dbReference type="SAM" id="MobiDB-lite"/>
    </source>
</evidence>
<dbReference type="Proteomes" id="UP001341281">
    <property type="component" value="Chromosome 04"/>
</dbReference>
<feature type="region of interest" description="Disordered" evidence="1">
    <location>
        <begin position="163"/>
        <end position="225"/>
    </location>
</feature>
<feature type="compositionally biased region" description="Basic residues" evidence="1">
    <location>
        <begin position="69"/>
        <end position="85"/>
    </location>
</feature>
<reference evidence="2 3" key="1">
    <citation type="submission" date="2024-02" db="EMBL/GenBank/DDBJ databases">
        <title>High-quality chromosome-scale genome assembly of Pensacola bahiagrass (Paspalum notatum Flugge var. saurae).</title>
        <authorList>
            <person name="Vega J.M."/>
            <person name="Podio M."/>
            <person name="Orjuela J."/>
            <person name="Siena L.A."/>
            <person name="Pessino S.C."/>
            <person name="Combes M.C."/>
            <person name="Mariac C."/>
            <person name="Albertini E."/>
            <person name="Pupilli F."/>
            <person name="Ortiz J.P.A."/>
            <person name="Leblanc O."/>
        </authorList>
    </citation>
    <scope>NUCLEOTIDE SEQUENCE [LARGE SCALE GENOMIC DNA]</scope>
    <source>
        <strain evidence="2">R1</strain>
        <tissue evidence="2">Leaf</tissue>
    </source>
</reference>
<sequence>MPPPRIPGAPPCRIRPPAPPPPWARASSLPPPLCPVEAGSTARGEAPAAPPVLPLAGGARPPEGERAAVKRPRGGAPSHRRRLPARRVSDRPVPPPLVCWRPVACTVRAPDWHPAPVNAAVYLTVHDSLPTHASVNACSAALDSHPPSYAPHPPLATPKLATSTRVTARPPPHDSVTSSPISAAATQAVPTPTVRNAARVGSPPASSKSTSVLGSPARRKERGTW</sequence>
<feature type="compositionally biased region" description="Low complexity" evidence="1">
    <location>
        <begin position="183"/>
        <end position="194"/>
    </location>
</feature>